<dbReference type="Proteomes" id="UP001497516">
    <property type="component" value="Chromosome 9"/>
</dbReference>
<dbReference type="PROSITE" id="PS50966">
    <property type="entry name" value="ZF_SWIM"/>
    <property type="match status" value="1"/>
</dbReference>
<dbReference type="Pfam" id="PF04434">
    <property type="entry name" value="SWIM"/>
    <property type="match status" value="1"/>
</dbReference>
<dbReference type="EMBL" id="OZ034822">
    <property type="protein sequence ID" value="CAL1411060.1"/>
    <property type="molecule type" value="Genomic_DNA"/>
</dbReference>
<name>A0AAV2GJY2_9ROSI</name>
<feature type="domain" description="SWIM-type" evidence="5">
    <location>
        <begin position="21"/>
        <end position="53"/>
    </location>
</feature>
<dbReference type="GO" id="GO:0008270">
    <property type="term" value="F:zinc ion binding"/>
    <property type="evidence" value="ECO:0007669"/>
    <property type="project" value="UniProtKB-KW"/>
</dbReference>
<dbReference type="InterPro" id="IPR006564">
    <property type="entry name" value="Znf_PMZ"/>
</dbReference>
<evidence type="ECO:0000256" key="4">
    <source>
        <dbReference type="PROSITE-ProRule" id="PRU00325"/>
    </source>
</evidence>
<evidence type="ECO:0000313" key="7">
    <source>
        <dbReference type="Proteomes" id="UP001497516"/>
    </source>
</evidence>
<keyword evidence="2 4" id="KW-0863">Zinc-finger</keyword>
<dbReference type="SMART" id="SM00575">
    <property type="entry name" value="ZnF_PMZ"/>
    <property type="match status" value="1"/>
</dbReference>
<evidence type="ECO:0000259" key="5">
    <source>
        <dbReference type="PROSITE" id="PS50966"/>
    </source>
</evidence>
<proteinExistence type="predicted"/>
<organism evidence="6 7">
    <name type="scientific">Linum trigynum</name>
    <dbReference type="NCBI Taxonomy" id="586398"/>
    <lineage>
        <taxon>Eukaryota</taxon>
        <taxon>Viridiplantae</taxon>
        <taxon>Streptophyta</taxon>
        <taxon>Embryophyta</taxon>
        <taxon>Tracheophyta</taxon>
        <taxon>Spermatophyta</taxon>
        <taxon>Magnoliopsida</taxon>
        <taxon>eudicotyledons</taxon>
        <taxon>Gunneridae</taxon>
        <taxon>Pentapetalae</taxon>
        <taxon>rosids</taxon>
        <taxon>fabids</taxon>
        <taxon>Malpighiales</taxon>
        <taxon>Linaceae</taxon>
        <taxon>Linum</taxon>
    </lineage>
</organism>
<keyword evidence="3" id="KW-0862">Zinc</keyword>
<keyword evidence="7" id="KW-1185">Reference proteome</keyword>
<dbReference type="PANTHER" id="PTHR31973">
    <property type="entry name" value="POLYPROTEIN, PUTATIVE-RELATED"/>
    <property type="match status" value="1"/>
</dbReference>
<evidence type="ECO:0000256" key="1">
    <source>
        <dbReference type="ARBA" id="ARBA00022723"/>
    </source>
</evidence>
<accession>A0AAV2GJY2</accession>
<evidence type="ECO:0000313" key="6">
    <source>
        <dbReference type="EMBL" id="CAL1411060.1"/>
    </source>
</evidence>
<gene>
    <name evidence="6" type="ORF">LTRI10_LOCUS50437</name>
</gene>
<keyword evidence="1" id="KW-0479">Metal-binding</keyword>
<sequence length="117" mass="13609">MCTSRPSSETMHEVAVENKAFVVDLKNRTCTCGWWALNGIPCSHAFESIRSMRGHLDLYVDGFFKMEFVKMAYKFPIPALEGRQAWMPVFGNKVYPPRIRRMPGRPKTKRRREALEI</sequence>
<protein>
    <recommendedName>
        <fullName evidence="5">SWIM-type domain-containing protein</fullName>
    </recommendedName>
</protein>
<dbReference type="AlphaFoldDB" id="A0AAV2GJY2"/>
<dbReference type="PANTHER" id="PTHR31973:SF187">
    <property type="entry name" value="MUTATOR TRANSPOSASE MUDRA PROTEIN"/>
    <property type="match status" value="1"/>
</dbReference>
<evidence type="ECO:0000256" key="2">
    <source>
        <dbReference type="ARBA" id="ARBA00022771"/>
    </source>
</evidence>
<reference evidence="6 7" key="1">
    <citation type="submission" date="2024-04" db="EMBL/GenBank/DDBJ databases">
        <authorList>
            <person name="Fracassetti M."/>
        </authorList>
    </citation>
    <scope>NUCLEOTIDE SEQUENCE [LARGE SCALE GENOMIC DNA]</scope>
</reference>
<dbReference type="InterPro" id="IPR007527">
    <property type="entry name" value="Znf_SWIM"/>
</dbReference>
<evidence type="ECO:0000256" key="3">
    <source>
        <dbReference type="ARBA" id="ARBA00022833"/>
    </source>
</evidence>